<evidence type="ECO:0000259" key="3">
    <source>
        <dbReference type="Pfam" id="PF22725"/>
    </source>
</evidence>
<evidence type="ECO:0000313" key="5">
    <source>
        <dbReference type="Proteomes" id="UP001255246"/>
    </source>
</evidence>
<organism evidence="4 5">
    <name type="scientific">Croceitalea rosinachiae</name>
    <dbReference type="NCBI Taxonomy" id="3075596"/>
    <lineage>
        <taxon>Bacteria</taxon>
        <taxon>Pseudomonadati</taxon>
        <taxon>Bacteroidota</taxon>
        <taxon>Flavobacteriia</taxon>
        <taxon>Flavobacteriales</taxon>
        <taxon>Flavobacteriaceae</taxon>
        <taxon>Croceitalea</taxon>
    </lineage>
</organism>
<keyword evidence="1" id="KW-0560">Oxidoreductase</keyword>
<feature type="domain" description="Gfo/Idh/MocA-like oxidoreductase N-terminal" evidence="2">
    <location>
        <begin position="46"/>
        <end position="166"/>
    </location>
</feature>
<dbReference type="PANTHER" id="PTHR43818">
    <property type="entry name" value="BCDNA.GH03377"/>
    <property type="match status" value="1"/>
</dbReference>
<feature type="domain" description="GFO/IDH/MocA-like oxidoreductase" evidence="3">
    <location>
        <begin position="184"/>
        <end position="304"/>
    </location>
</feature>
<accession>A0ABU3A886</accession>
<gene>
    <name evidence="4" type="ORF">RM706_05140</name>
</gene>
<dbReference type="InterPro" id="IPR055170">
    <property type="entry name" value="GFO_IDH_MocA-like_dom"/>
</dbReference>
<dbReference type="Pfam" id="PF22725">
    <property type="entry name" value="GFO_IDH_MocA_C3"/>
    <property type="match status" value="1"/>
</dbReference>
<dbReference type="InterPro" id="IPR050463">
    <property type="entry name" value="Gfo/Idh/MocA_oxidrdct_glycsds"/>
</dbReference>
<keyword evidence="5" id="KW-1185">Reference proteome</keyword>
<comment type="caution">
    <text evidence="4">The sequence shown here is derived from an EMBL/GenBank/DDBJ whole genome shotgun (WGS) entry which is preliminary data.</text>
</comment>
<proteinExistence type="predicted"/>
<protein>
    <submittedName>
        <fullName evidence="4">Gfo/Idh/MocA family oxidoreductase</fullName>
    </submittedName>
</protein>
<evidence type="ECO:0000313" key="4">
    <source>
        <dbReference type="EMBL" id="MDT0606400.1"/>
    </source>
</evidence>
<dbReference type="Proteomes" id="UP001255246">
    <property type="component" value="Unassembled WGS sequence"/>
</dbReference>
<evidence type="ECO:0000256" key="1">
    <source>
        <dbReference type="ARBA" id="ARBA00023002"/>
    </source>
</evidence>
<evidence type="ECO:0000259" key="2">
    <source>
        <dbReference type="Pfam" id="PF01408"/>
    </source>
</evidence>
<dbReference type="EMBL" id="JAVRHR010000001">
    <property type="protein sequence ID" value="MDT0606400.1"/>
    <property type="molecule type" value="Genomic_DNA"/>
</dbReference>
<dbReference type="InterPro" id="IPR036291">
    <property type="entry name" value="NAD(P)-bd_dom_sf"/>
</dbReference>
<dbReference type="Gene3D" id="3.40.50.720">
    <property type="entry name" value="NAD(P)-binding Rossmann-like Domain"/>
    <property type="match status" value="1"/>
</dbReference>
<dbReference type="SUPFAM" id="SSF51735">
    <property type="entry name" value="NAD(P)-binding Rossmann-fold domains"/>
    <property type="match status" value="1"/>
</dbReference>
<dbReference type="PANTHER" id="PTHR43818:SF11">
    <property type="entry name" value="BCDNA.GH03377"/>
    <property type="match status" value="1"/>
</dbReference>
<reference evidence="4 5" key="1">
    <citation type="submission" date="2023-09" db="EMBL/GenBank/DDBJ databases">
        <authorList>
            <person name="Rey-Velasco X."/>
        </authorList>
    </citation>
    <scope>NUCLEOTIDE SEQUENCE [LARGE SCALE GENOMIC DNA]</scope>
    <source>
        <strain evidence="4 5">F388</strain>
    </source>
</reference>
<name>A0ABU3A886_9FLAO</name>
<dbReference type="SUPFAM" id="SSF55347">
    <property type="entry name" value="Glyceraldehyde-3-phosphate dehydrogenase-like, C-terminal domain"/>
    <property type="match status" value="1"/>
</dbReference>
<dbReference type="RefSeq" id="WP_311349955.1">
    <property type="nucleotide sequence ID" value="NZ_JAVRHR010000001.1"/>
</dbReference>
<dbReference type="InterPro" id="IPR000683">
    <property type="entry name" value="Gfo/Idh/MocA-like_OxRdtase_N"/>
</dbReference>
<dbReference type="Pfam" id="PF01408">
    <property type="entry name" value="GFO_IDH_MocA"/>
    <property type="match status" value="1"/>
</dbReference>
<sequence>MNMRPLLLLLSVCLFCFLGCKNKVELEDQKTSELPKEQTYYQGKPLKVAVIGLVHTHVHWILGREKWGDIEIVGIVEPNKRLAKGYSEQHGYSMDIVFDTMEELYENIKPEAVTAFNTIYNHLEVVEFFAPKGIHIMVEKPLAVNWEHAQQMAEIAKVNNVHLLTNYETSWYGSNYDAFNRVSTKNEIGEIQRMVFHHGHPGPIEIGCNEEFLEWLTDPILNGGGAITDFGCYGANLATWFLKGEKPESVAAITRNYKPEKYPNVDDDATIILNYDSSQVLIQASWNWSHNRKDMEIYGKTGYVICQNDQDMQVLLNENEGAANFKANNLKMGIHDPFAYLNKVVQEEYPIAPFSVSSIENNLVVMQILEIAKAAAKTGKTIEWDVFFNQPEH</sequence>
<dbReference type="Gene3D" id="3.30.360.10">
    <property type="entry name" value="Dihydrodipicolinate Reductase, domain 2"/>
    <property type="match status" value="1"/>
</dbReference>